<feature type="region of interest" description="Disordered" evidence="1">
    <location>
        <begin position="245"/>
        <end position="284"/>
    </location>
</feature>
<feature type="compositionally biased region" description="Basic and acidic residues" evidence="1">
    <location>
        <begin position="156"/>
        <end position="168"/>
    </location>
</feature>
<sequence length="408" mass="44864">MSAIEKHVVQIFDAKKRILDQARYESNLWEHHLLPKLILNGIPPPPWLSNSTFHSDPKDLNIDGIVSEGLLSQTQIGNPFTGRQCSLYSNLDVVSDGVQHHVGLRDEIHGFKKDRDMGGRLSNLPDCSVNNAGCASSGHPELNSDAISPQNQIEPRASESCHDPEVSRVKLQRSRSRQKALELRNSAKASKRLSGDGDNAGDCNAAARGSASPSLQEDHIKELSLVSEFHPNNQSYLMEEVGRGDCLTQKDPNSNNTGHITRSKSSSEKINSLSVGSSSVEKEDGPAFNDLNEVVELVNRASLINGSSQVQEPNIIEFRNKEVESSVYDKRLTKPRSSSQAEHNSELLKLDSTSGRYKVVEASDSKQPCSHVELTDLSKTSDCIRGSKRNIVQDGDFCQTKQESNIQS</sequence>
<feature type="compositionally biased region" description="Polar residues" evidence="1">
    <location>
        <begin position="250"/>
        <end position="260"/>
    </location>
</feature>
<accession>A0A2Z6M6Z7</accession>
<dbReference type="OrthoDB" id="681218at2759"/>
<gene>
    <name evidence="2" type="ORF">TSUD_50870</name>
</gene>
<evidence type="ECO:0000313" key="2">
    <source>
        <dbReference type="EMBL" id="GAU17978.1"/>
    </source>
</evidence>
<feature type="compositionally biased region" description="Low complexity" evidence="1">
    <location>
        <begin position="196"/>
        <end position="209"/>
    </location>
</feature>
<dbReference type="EMBL" id="DF973178">
    <property type="protein sequence ID" value="GAU17978.1"/>
    <property type="molecule type" value="Genomic_DNA"/>
</dbReference>
<proteinExistence type="predicted"/>
<feature type="region of interest" description="Disordered" evidence="1">
    <location>
        <begin position="153"/>
        <end position="216"/>
    </location>
</feature>
<dbReference type="Proteomes" id="UP000242715">
    <property type="component" value="Unassembled WGS sequence"/>
</dbReference>
<reference evidence="3" key="1">
    <citation type="journal article" date="2017" name="Front. Plant Sci.">
        <title>Climate Clever Clovers: New Paradigm to Reduce the Environmental Footprint of Ruminants by Breeding Low Methanogenic Forages Utilizing Haplotype Variation.</title>
        <authorList>
            <person name="Kaur P."/>
            <person name="Appels R."/>
            <person name="Bayer P.E."/>
            <person name="Keeble-Gagnere G."/>
            <person name="Wang J."/>
            <person name="Hirakawa H."/>
            <person name="Shirasawa K."/>
            <person name="Vercoe P."/>
            <person name="Stefanova K."/>
            <person name="Durmic Z."/>
            <person name="Nichols P."/>
            <person name="Revell C."/>
            <person name="Isobe S.N."/>
            <person name="Edwards D."/>
            <person name="Erskine W."/>
        </authorList>
    </citation>
    <scope>NUCLEOTIDE SEQUENCE [LARGE SCALE GENOMIC DNA]</scope>
    <source>
        <strain evidence="3">cv. Daliak</strain>
    </source>
</reference>
<evidence type="ECO:0000313" key="3">
    <source>
        <dbReference type="Proteomes" id="UP000242715"/>
    </source>
</evidence>
<dbReference type="AlphaFoldDB" id="A0A2Z6M6Z7"/>
<name>A0A2Z6M6Z7_TRISU</name>
<feature type="non-terminal residue" evidence="2">
    <location>
        <position position="408"/>
    </location>
</feature>
<protein>
    <submittedName>
        <fullName evidence="2">Uncharacterized protein</fullName>
    </submittedName>
</protein>
<organism evidence="2 3">
    <name type="scientific">Trifolium subterraneum</name>
    <name type="common">Subterranean clover</name>
    <dbReference type="NCBI Taxonomy" id="3900"/>
    <lineage>
        <taxon>Eukaryota</taxon>
        <taxon>Viridiplantae</taxon>
        <taxon>Streptophyta</taxon>
        <taxon>Embryophyta</taxon>
        <taxon>Tracheophyta</taxon>
        <taxon>Spermatophyta</taxon>
        <taxon>Magnoliopsida</taxon>
        <taxon>eudicotyledons</taxon>
        <taxon>Gunneridae</taxon>
        <taxon>Pentapetalae</taxon>
        <taxon>rosids</taxon>
        <taxon>fabids</taxon>
        <taxon>Fabales</taxon>
        <taxon>Fabaceae</taxon>
        <taxon>Papilionoideae</taxon>
        <taxon>50 kb inversion clade</taxon>
        <taxon>NPAAA clade</taxon>
        <taxon>Hologalegina</taxon>
        <taxon>IRL clade</taxon>
        <taxon>Trifolieae</taxon>
        <taxon>Trifolium</taxon>
    </lineage>
</organism>
<keyword evidence="3" id="KW-1185">Reference proteome</keyword>
<evidence type="ECO:0000256" key="1">
    <source>
        <dbReference type="SAM" id="MobiDB-lite"/>
    </source>
</evidence>